<evidence type="ECO:0000256" key="5">
    <source>
        <dbReference type="ARBA" id="ARBA00023315"/>
    </source>
</evidence>
<name>A0A9P4Y272_CRYP1</name>
<feature type="domain" description="Gcp-like" evidence="7">
    <location>
        <begin position="72"/>
        <end position="404"/>
    </location>
</feature>
<dbReference type="GeneID" id="63841326"/>
<dbReference type="PANTHER" id="PTHR11735:SF6">
    <property type="entry name" value="TRNA N6-ADENOSINE THREONYLCARBAMOYLTRANSFERASE, MITOCHONDRIAL"/>
    <property type="match status" value="1"/>
</dbReference>
<keyword evidence="4" id="KW-0479">Metal-binding</keyword>
<dbReference type="GO" id="GO:0061711">
    <property type="term" value="F:tRNA N(6)-L-threonylcarbamoyladenine synthase activity"/>
    <property type="evidence" value="ECO:0007669"/>
    <property type="project" value="UniProtKB-EC"/>
</dbReference>
<evidence type="ECO:0000256" key="6">
    <source>
        <dbReference type="ARBA" id="ARBA00048117"/>
    </source>
</evidence>
<dbReference type="AlphaFoldDB" id="A0A9P4Y272"/>
<dbReference type="SUPFAM" id="SSF53067">
    <property type="entry name" value="Actin-like ATPase domain"/>
    <property type="match status" value="2"/>
</dbReference>
<dbReference type="PRINTS" id="PR00789">
    <property type="entry name" value="OSIALOPTASE"/>
</dbReference>
<dbReference type="InterPro" id="IPR043129">
    <property type="entry name" value="ATPase_NBD"/>
</dbReference>
<proteinExistence type="predicted"/>
<keyword evidence="3" id="KW-0819">tRNA processing</keyword>
<feature type="non-terminal residue" evidence="8">
    <location>
        <position position="429"/>
    </location>
</feature>
<dbReference type="PANTHER" id="PTHR11735">
    <property type="entry name" value="TRNA N6-ADENOSINE THREONYLCARBAMOYLTRANSFERASE"/>
    <property type="match status" value="1"/>
</dbReference>
<dbReference type="GO" id="GO:0005739">
    <property type="term" value="C:mitochondrion"/>
    <property type="evidence" value="ECO:0007669"/>
    <property type="project" value="TreeGrafter"/>
</dbReference>
<dbReference type="OrthoDB" id="10259622at2759"/>
<dbReference type="Pfam" id="PF00814">
    <property type="entry name" value="TsaD"/>
    <property type="match status" value="1"/>
</dbReference>
<evidence type="ECO:0000256" key="4">
    <source>
        <dbReference type="ARBA" id="ARBA00022723"/>
    </source>
</evidence>
<sequence>MVQQHALQGLPGIPTLFRAATPRRPAIFPKPLRVLAIETSADDTCVALFKCSAGTRPGRLAYSERVSCPNHELRGIHPVEAVKSHTKHLPALVHKAMQSLVAATHHAGYIPISTEEVISSKPDLIAVTRGPGMGGCLSVGVNTASNAVAWSVPVIGVHHMQAHALTPLMERELYEDPSARSPEKSYPFLTLLVSGKHTMLVYTKSALSHRILASVEGIALGDVLDKFSREVLPRGFVPKGATTVVYPKLMERFVQMLDPTANYQAPPTRHQELLSYKSWYGWEIRPPLAESKELVYNFTSLHGNTLQLLSQKPDMSNNERRELALHTMRLAFEHVISRVVLALQNDSELVAQRPKTLVLSGGVASNMFLRKVAQSMLAARGFEDIKLIAPSQQFCTDNAAMIAYAGAEMFRDGWISSHEFTPMNTWSIE</sequence>
<dbReference type="InterPro" id="IPR000905">
    <property type="entry name" value="Gcp-like_dom"/>
</dbReference>
<evidence type="ECO:0000256" key="3">
    <source>
        <dbReference type="ARBA" id="ARBA00022694"/>
    </source>
</evidence>
<evidence type="ECO:0000256" key="1">
    <source>
        <dbReference type="ARBA" id="ARBA00012156"/>
    </source>
</evidence>
<keyword evidence="2" id="KW-0808">Transferase</keyword>
<comment type="catalytic activity">
    <reaction evidence="6">
        <text>L-threonylcarbamoyladenylate + adenosine(37) in tRNA = N(6)-L-threonylcarbamoyladenosine(37) in tRNA + AMP + H(+)</text>
        <dbReference type="Rhea" id="RHEA:37059"/>
        <dbReference type="Rhea" id="RHEA-COMP:10162"/>
        <dbReference type="Rhea" id="RHEA-COMP:10163"/>
        <dbReference type="ChEBI" id="CHEBI:15378"/>
        <dbReference type="ChEBI" id="CHEBI:73682"/>
        <dbReference type="ChEBI" id="CHEBI:74411"/>
        <dbReference type="ChEBI" id="CHEBI:74418"/>
        <dbReference type="ChEBI" id="CHEBI:456215"/>
        <dbReference type="EC" id="2.3.1.234"/>
    </reaction>
</comment>
<dbReference type="Proteomes" id="UP000803844">
    <property type="component" value="Unassembled WGS sequence"/>
</dbReference>
<organism evidence="8 9">
    <name type="scientific">Cryphonectria parasitica (strain ATCC 38755 / EP155)</name>
    <dbReference type="NCBI Taxonomy" id="660469"/>
    <lineage>
        <taxon>Eukaryota</taxon>
        <taxon>Fungi</taxon>
        <taxon>Dikarya</taxon>
        <taxon>Ascomycota</taxon>
        <taxon>Pezizomycotina</taxon>
        <taxon>Sordariomycetes</taxon>
        <taxon>Sordariomycetidae</taxon>
        <taxon>Diaporthales</taxon>
        <taxon>Cryphonectriaceae</taxon>
        <taxon>Cryphonectria-Endothia species complex</taxon>
        <taxon>Cryphonectria</taxon>
    </lineage>
</organism>
<keyword evidence="9" id="KW-1185">Reference proteome</keyword>
<gene>
    <name evidence="8" type="ORF">M406DRAFT_42616</name>
</gene>
<dbReference type="InterPro" id="IPR017861">
    <property type="entry name" value="KAE1/TsaD"/>
</dbReference>
<keyword evidence="5" id="KW-0012">Acyltransferase</keyword>
<dbReference type="GO" id="GO:0072670">
    <property type="term" value="P:mitochondrial tRNA threonylcarbamoyladenosine modification"/>
    <property type="evidence" value="ECO:0007669"/>
    <property type="project" value="TreeGrafter"/>
</dbReference>
<dbReference type="EMBL" id="MU032348">
    <property type="protein sequence ID" value="KAF3764820.1"/>
    <property type="molecule type" value="Genomic_DNA"/>
</dbReference>
<evidence type="ECO:0000259" key="7">
    <source>
        <dbReference type="Pfam" id="PF00814"/>
    </source>
</evidence>
<comment type="caution">
    <text evidence="8">The sequence shown here is derived from an EMBL/GenBank/DDBJ whole genome shotgun (WGS) entry which is preliminary data.</text>
</comment>
<dbReference type="RefSeq" id="XP_040775781.1">
    <property type="nucleotide sequence ID" value="XM_040924197.1"/>
</dbReference>
<accession>A0A9P4Y272</accession>
<evidence type="ECO:0000313" key="8">
    <source>
        <dbReference type="EMBL" id="KAF3764820.1"/>
    </source>
</evidence>
<dbReference type="GO" id="GO:0046872">
    <property type="term" value="F:metal ion binding"/>
    <property type="evidence" value="ECO:0007669"/>
    <property type="project" value="UniProtKB-KW"/>
</dbReference>
<evidence type="ECO:0000313" key="9">
    <source>
        <dbReference type="Proteomes" id="UP000803844"/>
    </source>
</evidence>
<protein>
    <recommendedName>
        <fullName evidence="1">N(6)-L-threonylcarbamoyladenine synthase</fullName>
        <ecNumber evidence="1">2.3.1.234</ecNumber>
    </recommendedName>
</protein>
<evidence type="ECO:0000256" key="2">
    <source>
        <dbReference type="ARBA" id="ARBA00022679"/>
    </source>
</evidence>
<dbReference type="EC" id="2.3.1.234" evidence="1"/>
<dbReference type="Gene3D" id="3.30.420.40">
    <property type="match status" value="2"/>
</dbReference>
<reference evidence="8" key="1">
    <citation type="journal article" date="2020" name="Phytopathology">
        <title>Genome sequence of the chestnut blight fungus Cryphonectria parasitica EP155: A fundamental resource for an archetypical invasive plant pathogen.</title>
        <authorList>
            <person name="Crouch J.A."/>
            <person name="Dawe A."/>
            <person name="Aerts A."/>
            <person name="Barry K."/>
            <person name="Churchill A.C.L."/>
            <person name="Grimwood J."/>
            <person name="Hillman B."/>
            <person name="Milgroom M.G."/>
            <person name="Pangilinan J."/>
            <person name="Smith M."/>
            <person name="Salamov A."/>
            <person name="Schmutz J."/>
            <person name="Yadav J."/>
            <person name="Grigoriev I.V."/>
            <person name="Nuss D."/>
        </authorList>
    </citation>
    <scope>NUCLEOTIDE SEQUENCE</scope>
    <source>
        <strain evidence="8">EP155</strain>
    </source>
</reference>